<feature type="compositionally biased region" description="Polar residues" evidence="1">
    <location>
        <begin position="281"/>
        <end position="293"/>
    </location>
</feature>
<evidence type="ECO:0000313" key="3">
    <source>
        <dbReference type="Proteomes" id="UP000800040"/>
    </source>
</evidence>
<sequence>YPDRSKFEQIRARWETAQLGEDAAVEMVGWRDRPVPQPPVTGEGIENNSSKFRRKLSHGLAFISNPLSQRKTTPGRHPVKVPSPAVTEPSTSETTTVLPVCEAQLPSARRSTSSERANGSAPVPATPQDKRCSIESPGSDATPRPLPRSRTLSFIPLPVKVEHKSFAADVEGAVKSHTLTSMPQPDPKSVPSKIPTPSPPLPERRRSSPRQYLHQHASYHASQPIKHIAAAHAFAAANNGSPAINAIRSRTTPNMMKGPNTSQSARFMAPRRPGVRKPDASPTTLKSSLQENVPTDKRVTQRRSQTQEKPLRRESLAMQGILTNRGSFGPGTPLAQSRQPSFATPPTARKRLSSQLAQQTPVTARRVQPPPGDQTKPQGPNLPSVRKGSIAAPSSLASPPATPTLRTLDLAKPNFPQSHADKDPQRKTLGTPNGLAGVWRSSRALAATTHEVRRLPRSHTFHNFGAQWEAAPPVPPIPEQYKTSSLSNLTQDLRMTPDIPIQPRIDRLVSDTTSCGPIPEDMDEERQNRTSAFSPDQPERERPPSVELSGLADSLTALTSVPSLLGPSFTYLSTTTSNTGSRSSSSLPKRPWHTSEKQCSDSADVDPFFQVKDYMPPLYWAGRFQSRYDQWRTHAMTVELDLKPNTNGQPSGLLSECTLDQENLAACYIFGQLRDLCTSDQAADSLWDFEYRYRKEHKLLGSQLDLPPMPPRRQDDSTTSKNGAFGRAMRKLTPRKASLVNLMKGKG</sequence>
<dbReference type="OrthoDB" id="3557758at2759"/>
<feature type="region of interest" description="Disordered" evidence="1">
    <location>
        <begin position="574"/>
        <end position="600"/>
    </location>
</feature>
<protein>
    <submittedName>
        <fullName evidence="2">Uncharacterized protein</fullName>
    </submittedName>
</protein>
<feature type="compositionally biased region" description="Polar residues" evidence="1">
    <location>
        <begin position="251"/>
        <end position="265"/>
    </location>
</feature>
<feature type="non-terminal residue" evidence="2">
    <location>
        <position position="747"/>
    </location>
</feature>
<feature type="compositionally biased region" description="Pro residues" evidence="1">
    <location>
        <begin position="184"/>
        <end position="201"/>
    </location>
</feature>
<evidence type="ECO:0000256" key="1">
    <source>
        <dbReference type="SAM" id="MobiDB-lite"/>
    </source>
</evidence>
<proteinExistence type="predicted"/>
<dbReference type="EMBL" id="ML975267">
    <property type="protein sequence ID" value="KAF1836983.1"/>
    <property type="molecule type" value="Genomic_DNA"/>
</dbReference>
<feature type="region of interest" description="Disordered" evidence="1">
    <location>
        <begin position="29"/>
        <end position="50"/>
    </location>
</feature>
<feature type="compositionally biased region" description="Low complexity" evidence="1">
    <location>
        <begin position="574"/>
        <end position="586"/>
    </location>
</feature>
<dbReference type="AlphaFoldDB" id="A0A6A5KTL5"/>
<feature type="compositionally biased region" description="Low complexity" evidence="1">
    <location>
        <begin position="389"/>
        <end position="405"/>
    </location>
</feature>
<feature type="compositionally biased region" description="Polar residues" evidence="1">
    <location>
        <begin position="353"/>
        <end position="362"/>
    </location>
</feature>
<feature type="non-terminal residue" evidence="2">
    <location>
        <position position="1"/>
    </location>
</feature>
<reference evidence="2" key="1">
    <citation type="submission" date="2020-01" db="EMBL/GenBank/DDBJ databases">
        <authorList>
            <consortium name="DOE Joint Genome Institute"/>
            <person name="Haridas S."/>
            <person name="Albert R."/>
            <person name="Binder M."/>
            <person name="Bloem J."/>
            <person name="Labutti K."/>
            <person name="Salamov A."/>
            <person name="Andreopoulos B."/>
            <person name="Baker S.E."/>
            <person name="Barry K."/>
            <person name="Bills G."/>
            <person name="Bluhm B.H."/>
            <person name="Cannon C."/>
            <person name="Castanera R."/>
            <person name="Culley D.E."/>
            <person name="Daum C."/>
            <person name="Ezra D."/>
            <person name="Gonzalez J.B."/>
            <person name="Henrissat B."/>
            <person name="Kuo A."/>
            <person name="Liang C."/>
            <person name="Lipzen A."/>
            <person name="Lutzoni F."/>
            <person name="Magnuson J."/>
            <person name="Mondo S."/>
            <person name="Nolan M."/>
            <person name="Ohm R."/>
            <person name="Pangilinan J."/>
            <person name="Park H.-J."/>
            <person name="Ramirez L."/>
            <person name="Alfaro M."/>
            <person name="Sun H."/>
            <person name="Tritt A."/>
            <person name="Yoshinaga Y."/>
            <person name="Zwiers L.-H."/>
            <person name="Turgeon B.G."/>
            <person name="Goodwin S.B."/>
            <person name="Spatafora J.W."/>
            <person name="Crous P.W."/>
            <person name="Grigoriev I.V."/>
        </authorList>
    </citation>
    <scope>NUCLEOTIDE SEQUENCE</scope>
    <source>
        <strain evidence="2">P77</strain>
    </source>
</reference>
<feature type="region of interest" description="Disordered" evidence="1">
    <location>
        <begin position="178"/>
        <end position="212"/>
    </location>
</feature>
<organism evidence="2 3">
    <name type="scientific">Decorospora gaudefroyi</name>
    <dbReference type="NCBI Taxonomy" id="184978"/>
    <lineage>
        <taxon>Eukaryota</taxon>
        <taxon>Fungi</taxon>
        <taxon>Dikarya</taxon>
        <taxon>Ascomycota</taxon>
        <taxon>Pezizomycotina</taxon>
        <taxon>Dothideomycetes</taxon>
        <taxon>Pleosporomycetidae</taxon>
        <taxon>Pleosporales</taxon>
        <taxon>Pleosporineae</taxon>
        <taxon>Pleosporaceae</taxon>
        <taxon>Decorospora</taxon>
    </lineage>
</organism>
<dbReference type="Proteomes" id="UP000800040">
    <property type="component" value="Unassembled WGS sequence"/>
</dbReference>
<gene>
    <name evidence="2" type="ORF">BDW02DRAFT_479913</name>
</gene>
<feature type="compositionally biased region" description="Polar residues" evidence="1">
    <location>
        <begin position="334"/>
        <end position="344"/>
    </location>
</feature>
<feature type="compositionally biased region" description="Low complexity" evidence="1">
    <location>
        <begin position="82"/>
        <end position="97"/>
    </location>
</feature>
<accession>A0A6A5KTL5</accession>
<keyword evidence="3" id="KW-1185">Reference proteome</keyword>
<feature type="compositionally biased region" description="Basic and acidic residues" evidence="1">
    <location>
        <begin position="294"/>
        <end position="315"/>
    </location>
</feature>
<feature type="region of interest" description="Disordered" evidence="1">
    <location>
        <begin position="702"/>
        <end position="730"/>
    </location>
</feature>
<feature type="region of interest" description="Disordered" evidence="1">
    <location>
        <begin position="64"/>
        <end position="150"/>
    </location>
</feature>
<feature type="region of interest" description="Disordered" evidence="1">
    <location>
        <begin position="509"/>
        <end position="546"/>
    </location>
</feature>
<feature type="region of interest" description="Disordered" evidence="1">
    <location>
        <begin position="251"/>
        <end position="435"/>
    </location>
</feature>
<name>A0A6A5KTL5_9PLEO</name>
<evidence type="ECO:0000313" key="2">
    <source>
        <dbReference type="EMBL" id="KAF1836983.1"/>
    </source>
</evidence>